<dbReference type="Proteomes" id="UP000054785">
    <property type="component" value="Unassembled WGS sequence"/>
</dbReference>
<proteinExistence type="predicted"/>
<dbReference type="STRING" id="45065.Lgee_1926"/>
<organism evidence="1 2">
    <name type="scientific">Legionella geestiana</name>
    <dbReference type="NCBI Taxonomy" id="45065"/>
    <lineage>
        <taxon>Bacteria</taxon>
        <taxon>Pseudomonadati</taxon>
        <taxon>Pseudomonadota</taxon>
        <taxon>Gammaproteobacteria</taxon>
        <taxon>Legionellales</taxon>
        <taxon>Legionellaceae</taxon>
        <taxon>Legionella</taxon>
    </lineage>
</organism>
<dbReference type="PATRIC" id="fig|45065.4.peg.2090"/>
<comment type="caution">
    <text evidence="1">The sequence shown here is derived from an EMBL/GenBank/DDBJ whole genome shotgun (WGS) entry which is preliminary data.</text>
</comment>
<evidence type="ECO:0000313" key="2">
    <source>
        <dbReference type="Proteomes" id="UP000054785"/>
    </source>
</evidence>
<gene>
    <name evidence="1" type="ORF">Lgee_1926</name>
</gene>
<protein>
    <submittedName>
        <fullName evidence="1">Coiled-coil protein</fullName>
    </submittedName>
</protein>
<name>A0A0W0TNT4_9GAMM</name>
<dbReference type="EMBL" id="LNYC01000072">
    <property type="protein sequence ID" value="KTC97265.1"/>
    <property type="molecule type" value="Genomic_DNA"/>
</dbReference>
<sequence length="361" mass="40433">MPETVETCEKTTAAILEPLQRRREQCAGAQALVRKVISDHFMTSEKLKQDGLVEAHIRAGMLTSLDTSLNHPLMLDACIKACFPDLRLEASGMYAYNASRALPEGAARWYEELAISFSVLRTILSLDLLCCWCMEDPFLDTSSERACFEAAETLSQRYANADASRLPVFFHALNEQGLKIDALFSQTEKGREHFISKLAGGTAAVTELLHKACTMLEASYRACKNTYRLWMVWDTPWHRTLKQLTAALVDNQYTCSTREGTLTIYPAYRKALHADFVAFNDKALQCFPELRRALLVNASHKNQTLRTSIQAMASQQRISLEELPRFFAEYSPDPHLPVAGYLECASMAPERTSVASSSSPV</sequence>
<reference evidence="1 2" key="1">
    <citation type="submission" date="2015-11" db="EMBL/GenBank/DDBJ databases">
        <title>Genomic analysis of 38 Legionella species identifies large and diverse effector repertoires.</title>
        <authorList>
            <person name="Burstein D."/>
            <person name="Amaro F."/>
            <person name="Zusman T."/>
            <person name="Lifshitz Z."/>
            <person name="Cohen O."/>
            <person name="Gilbert J.A."/>
            <person name="Pupko T."/>
            <person name="Shuman H.A."/>
            <person name="Segal G."/>
        </authorList>
    </citation>
    <scope>NUCLEOTIDE SEQUENCE [LARGE SCALE GENOMIC DNA]</scope>
    <source>
        <strain evidence="1 2">ATCC 49504</strain>
    </source>
</reference>
<dbReference type="RefSeq" id="WP_028385589.1">
    <property type="nucleotide sequence ID" value="NZ_CAAAHN010000002.1"/>
</dbReference>
<accession>A0A0W0TNT4</accession>
<evidence type="ECO:0000313" key="1">
    <source>
        <dbReference type="EMBL" id="KTC97265.1"/>
    </source>
</evidence>
<dbReference type="AlphaFoldDB" id="A0A0W0TNT4"/>
<keyword evidence="2" id="KW-1185">Reference proteome</keyword>